<feature type="compositionally biased region" description="Acidic residues" evidence="2">
    <location>
        <begin position="210"/>
        <end position="230"/>
    </location>
</feature>
<gene>
    <name evidence="3" type="ORF">PG996_008742</name>
</gene>
<feature type="region of interest" description="Disordered" evidence="2">
    <location>
        <begin position="190"/>
        <end position="248"/>
    </location>
</feature>
<feature type="region of interest" description="Disordered" evidence="2">
    <location>
        <begin position="417"/>
        <end position="439"/>
    </location>
</feature>
<organism evidence="3 4">
    <name type="scientific">Apiospora saccharicola</name>
    <dbReference type="NCBI Taxonomy" id="335842"/>
    <lineage>
        <taxon>Eukaryota</taxon>
        <taxon>Fungi</taxon>
        <taxon>Dikarya</taxon>
        <taxon>Ascomycota</taxon>
        <taxon>Pezizomycotina</taxon>
        <taxon>Sordariomycetes</taxon>
        <taxon>Xylariomycetidae</taxon>
        <taxon>Amphisphaeriales</taxon>
        <taxon>Apiosporaceae</taxon>
        <taxon>Apiospora</taxon>
    </lineage>
</organism>
<sequence length="541" mass="61658">MSTDLRRYLVETFPAGATSPEAVVVQGDLSSGHHWARGVQNLARDLGLAARIVEVTPDPDEPFEVADRRWVVVGPKKPGVGTPAHPVMYTTENRHDLFYQQLAETRHEKFWQQSDAVRAREAAVADEEQRSQRAALDKCEDWDSNLMYGQDLTIAVYRKRTAKGTQMYATFDFIVTNGVFRFERHRKDTKLAASSRDDTKKGKKARHSDDGDDSEAEGENSDDGSNEEDYLNSHEPSRSPTPEAFYFGSIPQPSAECRTWNYRWRGNDSGTNEIQLYSDEGLFEIKWYGPRAEKLKGTFGGDFLDNCTFTGVQIGVGADLEDIDIAEEWDNRNEHAHTLASRCPAILSWARRSGISTLSRGRSRGDVRGSSQTPSRRLHDVKSQWYIHVKSDVHPNLDARRNHDLQLSSFNFETSTPESELTSHCPPKPPCTTNKMPGRTHQGRSFADHLADDDERHYRQMDYAEARRNTGLNIEGYMTNKQKAEQMNRLAEEEIRYKIAQREKNDPLYRAQRNGNKPSWGARIDAEILAEEQEMLRKKKT</sequence>
<dbReference type="EMBL" id="JAQQWM010000005">
    <property type="protein sequence ID" value="KAK8064090.1"/>
    <property type="molecule type" value="Genomic_DNA"/>
</dbReference>
<feature type="coiled-coil region" evidence="1">
    <location>
        <begin position="474"/>
        <end position="503"/>
    </location>
</feature>
<evidence type="ECO:0000256" key="1">
    <source>
        <dbReference type="SAM" id="Coils"/>
    </source>
</evidence>
<feature type="compositionally biased region" description="Basic and acidic residues" evidence="2">
    <location>
        <begin position="190"/>
        <end position="200"/>
    </location>
</feature>
<evidence type="ECO:0000256" key="2">
    <source>
        <dbReference type="SAM" id="MobiDB-lite"/>
    </source>
</evidence>
<name>A0ABR1UYW2_9PEZI</name>
<proteinExistence type="predicted"/>
<comment type="caution">
    <text evidence="3">The sequence shown here is derived from an EMBL/GenBank/DDBJ whole genome shotgun (WGS) entry which is preliminary data.</text>
</comment>
<keyword evidence="4" id="KW-1185">Reference proteome</keyword>
<accession>A0ABR1UYW2</accession>
<evidence type="ECO:0000313" key="4">
    <source>
        <dbReference type="Proteomes" id="UP001446871"/>
    </source>
</evidence>
<reference evidence="3 4" key="1">
    <citation type="submission" date="2023-01" db="EMBL/GenBank/DDBJ databases">
        <title>Analysis of 21 Apiospora genomes using comparative genomics revels a genus with tremendous synthesis potential of carbohydrate active enzymes and secondary metabolites.</title>
        <authorList>
            <person name="Sorensen T."/>
        </authorList>
    </citation>
    <scope>NUCLEOTIDE SEQUENCE [LARGE SCALE GENOMIC DNA]</scope>
    <source>
        <strain evidence="3 4">CBS 83171</strain>
    </source>
</reference>
<feature type="region of interest" description="Disordered" evidence="2">
    <location>
        <begin position="358"/>
        <end position="378"/>
    </location>
</feature>
<evidence type="ECO:0000313" key="3">
    <source>
        <dbReference type="EMBL" id="KAK8064090.1"/>
    </source>
</evidence>
<keyword evidence="1" id="KW-0175">Coiled coil</keyword>
<protein>
    <submittedName>
        <fullName evidence="3">Uncharacterized protein</fullName>
    </submittedName>
</protein>
<dbReference type="Proteomes" id="UP001446871">
    <property type="component" value="Unassembled WGS sequence"/>
</dbReference>